<dbReference type="Gene3D" id="3.30.110.30">
    <property type="entry name" value="C-terminal domain of ProRS"/>
    <property type="match status" value="1"/>
</dbReference>
<dbReference type="InterPro" id="IPR004154">
    <property type="entry name" value="Anticodon-bd"/>
</dbReference>
<dbReference type="GO" id="GO:0004827">
    <property type="term" value="F:proline-tRNA ligase activity"/>
    <property type="evidence" value="ECO:0000318"/>
    <property type="project" value="GO_Central"/>
</dbReference>
<dbReference type="Gramene" id="ONI25385">
    <property type="protein sequence ID" value="ONI25385"/>
    <property type="gene ID" value="PRUPE_2G299500"/>
</dbReference>
<evidence type="ECO:0000259" key="2">
    <source>
        <dbReference type="PROSITE" id="PS50862"/>
    </source>
</evidence>
<dbReference type="InterPro" id="IPR006195">
    <property type="entry name" value="aa-tRNA-synth_II"/>
</dbReference>
<dbReference type="Gene3D" id="3.40.50.800">
    <property type="entry name" value="Anticodon-binding domain"/>
    <property type="match status" value="1"/>
</dbReference>
<evidence type="ECO:0000313" key="3">
    <source>
        <dbReference type="EMBL" id="ONI25385.1"/>
    </source>
</evidence>
<accession>A0A251QRP0</accession>
<name>A0A251QRP0_PRUPE</name>
<reference evidence="3 4" key="1">
    <citation type="journal article" date="2013" name="Nat. Genet.">
        <title>The high-quality draft genome of peach (Prunus persica) identifies unique patterns of genetic diversity, domestication and genome evolution.</title>
        <authorList>
            <consortium name="International Peach Genome Initiative"/>
            <person name="Verde I."/>
            <person name="Abbott A.G."/>
            <person name="Scalabrin S."/>
            <person name="Jung S."/>
            <person name="Shu S."/>
            <person name="Marroni F."/>
            <person name="Zhebentyayeva T."/>
            <person name="Dettori M.T."/>
            <person name="Grimwood J."/>
            <person name="Cattonaro F."/>
            <person name="Zuccolo A."/>
            <person name="Rossini L."/>
            <person name="Jenkins J."/>
            <person name="Vendramin E."/>
            <person name="Meisel L.A."/>
            <person name="Decroocq V."/>
            <person name="Sosinski B."/>
            <person name="Prochnik S."/>
            <person name="Mitros T."/>
            <person name="Policriti A."/>
            <person name="Cipriani G."/>
            <person name="Dondini L."/>
            <person name="Ficklin S."/>
            <person name="Goodstein D.M."/>
            <person name="Xuan P."/>
            <person name="Del Fabbro C."/>
            <person name="Aramini V."/>
            <person name="Copetti D."/>
            <person name="Gonzalez S."/>
            <person name="Horner D.S."/>
            <person name="Falchi R."/>
            <person name="Lucas S."/>
            <person name="Mica E."/>
            <person name="Maldonado J."/>
            <person name="Lazzari B."/>
            <person name="Bielenberg D."/>
            <person name="Pirona R."/>
            <person name="Miculan M."/>
            <person name="Barakat A."/>
            <person name="Testolin R."/>
            <person name="Stella A."/>
            <person name="Tartarini S."/>
            <person name="Tonutti P."/>
            <person name="Arus P."/>
            <person name="Orellana A."/>
            <person name="Wells C."/>
            <person name="Main D."/>
            <person name="Vizzotto G."/>
            <person name="Silva H."/>
            <person name="Salamini F."/>
            <person name="Schmutz J."/>
            <person name="Morgante M."/>
            <person name="Rokhsar D.S."/>
        </authorList>
    </citation>
    <scope>NUCLEOTIDE SEQUENCE [LARGE SCALE GENOMIC DNA]</scope>
    <source>
        <strain evidence="4">cv. Nemared</strain>
    </source>
</reference>
<proteinExistence type="predicted"/>
<dbReference type="PANTHER" id="PTHR43382">
    <property type="entry name" value="PROLYL-TRNA SYNTHETASE"/>
    <property type="match status" value="1"/>
</dbReference>
<sequence>MLASLRLPSLTSLFSPSISGRYPAVLLPRYHRWFPVFAAGFSAQSTVSVSNEDAVHSQKSNRVQDRGVTPRSQDFNAWYLDVIEQAKLADYGPVRGTMVIRPYGYAIWEAIQDYLNMKFKETGRSNMYFPQFIPYSFIEKEASHVEGFSPELALVTIGGGKDLEEKLVVRPTSETIVNYMFTQWIHSYCDLPLMAIQMIDVYTKFSYEQAAIPVIAGRKSKVETFAGAIRTYAIEAMMGDRKALQAGTSHNLGQNFSRAFETQFTDESGQRQHVWQTSWAVSTRFVGAVIIPIWKKDDDRAGVLNAASSVKEALQAAGIKVKLDESDQRSPGWKFNFWEMKGVPLRIEIGPRDVSSGSVVVSRRDVPGKQGKVFGISMEPSNLEAYVKDKLDEIQSSLLRRAESFRDRNIVDVSSYDELKVAISQGKWARGPWSASNEDELKVKEETGATIRCFPFEQPLGIKRCLMVILQKKLPFLQSHTKFLGFPRITTPNRYRYYSVCVLSNFLSIDYRRSTKQWHIHL</sequence>
<dbReference type="Pfam" id="PF03129">
    <property type="entry name" value="HGTP_anticodon"/>
    <property type="match status" value="1"/>
</dbReference>
<dbReference type="GO" id="GO:0005524">
    <property type="term" value="F:ATP binding"/>
    <property type="evidence" value="ECO:0007669"/>
    <property type="project" value="InterPro"/>
</dbReference>
<dbReference type="Pfam" id="PF09180">
    <property type="entry name" value="ProRS-C_1"/>
    <property type="match status" value="1"/>
</dbReference>
<dbReference type="Gene3D" id="3.30.930.10">
    <property type="entry name" value="Bira Bifunctional Protein, Domain 2"/>
    <property type="match status" value="2"/>
</dbReference>
<dbReference type="SMART" id="SM00946">
    <property type="entry name" value="ProRS-C_1"/>
    <property type="match status" value="1"/>
</dbReference>
<protein>
    <recommendedName>
        <fullName evidence="1">proline--tRNA ligase</fullName>
        <ecNumber evidence="1">6.1.1.15</ecNumber>
    </recommendedName>
</protein>
<dbReference type="SUPFAM" id="SSF52954">
    <property type="entry name" value="Class II aaRS ABD-related"/>
    <property type="match status" value="1"/>
</dbReference>
<dbReference type="PROSITE" id="PS50862">
    <property type="entry name" value="AA_TRNA_LIGASE_II"/>
    <property type="match status" value="1"/>
</dbReference>
<dbReference type="CDD" id="cd00862">
    <property type="entry name" value="ProRS_anticodon_zinc"/>
    <property type="match status" value="1"/>
</dbReference>
<feature type="domain" description="Aminoacyl-transfer RNA synthetases class-II family profile" evidence="2">
    <location>
        <begin position="95"/>
        <end position="187"/>
    </location>
</feature>
<dbReference type="GO" id="GO:0005739">
    <property type="term" value="C:mitochondrion"/>
    <property type="evidence" value="ECO:0000318"/>
    <property type="project" value="GO_Central"/>
</dbReference>
<dbReference type="Proteomes" id="UP000006882">
    <property type="component" value="Chromosome G2"/>
</dbReference>
<organism evidence="3 4">
    <name type="scientific">Prunus persica</name>
    <name type="common">Peach</name>
    <name type="synonym">Amygdalus persica</name>
    <dbReference type="NCBI Taxonomy" id="3760"/>
    <lineage>
        <taxon>Eukaryota</taxon>
        <taxon>Viridiplantae</taxon>
        <taxon>Streptophyta</taxon>
        <taxon>Embryophyta</taxon>
        <taxon>Tracheophyta</taxon>
        <taxon>Spermatophyta</taxon>
        <taxon>Magnoliopsida</taxon>
        <taxon>eudicotyledons</taxon>
        <taxon>Gunneridae</taxon>
        <taxon>Pentapetalae</taxon>
        <taxon>rosids</taxon>
        <taxon>fabids</taxon>
        <taxon>Rosales</taxon>
        <taxon>Rosaceae</taxon>
        <taxon>Amygdaloideae</taxon>
        <taxon>Amygdaleae</taxon>
        <taxon>Prunus</taxon>
    </lineage>
</organism>
<dbReference type="GO" id="GO:0005737">
    <property type="term" value="C:cytoplasm"/>
    <property type="evidence" value="ECO:0000318"/>
    <property type="project" value="GO_Central"/>
</dbReference>
<dbReference type="InterPro" id="IPR017449">
    <property type="entry name" value="Pro-tRNA_synth_II"/>
</dbReference>
<evidence type="ECO:0000256" key="1">
    <source>
        <dbReference type="ARBA" id="ARBA00012831"/>
    </source>
</evidence>
<dbReference type="InterPro" id="IPR045864">
    <property type="entry name" value="aa-tRNA-synth_II/BPL/LPL"/>
</dbReference>
<dbReference type="GO" id="GO:0017101">
    <property type="term" value="C:aminoacyl-tRNA synthetase multienzyme complex"/>
    <property type="evidence" value="ECO:0000318"/>
    <property type="project" value="GO_Central"/>
</dbReference>
<gene>
    <name evidence="3" type="ORF">PRUPE_2G299500</name>
</gene>
<dbReference type="STRING" id="3760.A0A251QRP0"/>
<dbReference type="FunFam" id="3.40.50.800:FF:000016">
    <property type="entry name" value="Proline--tRNA ligase, chloroplastic/mitochondrial"/>
    <property type="match status" value="1"/>
</dbReference>
<dbReference type="InterPro" id="IPR004499">
    <property type="entry name" value="Pro-tRNA-ligase_IIa_arc-type"/>
</dbReference>
<dbReference type="InterPro" id="IPR016061">
    <property type="entry name" value="Pro-tRNA_ligase_II_C"/>
</dbReference>
<keyword evidence="4" id="KW-1185">Reference proteome</keyword>
<dbReference type="SUPFAM" id="SSF55681">
    <property type="entry name" value="Class II aaRS and biotin synthetases"/>
    <property type="match status" value="1"/>
</dbReference>
<dbReference type="EMBL" id="CM007652">
    <property type="protein sequence ID" value="ONI25385.1"/>
    <property type="molecule type" value="Genomic_DNA"/>
</dbReference>
<dbReference type="PANTHER" id="PTHR43382:SF3">
    <property type="entry name" value="PROLINE--TRNA LIGASE, CHLOROPLASTIC_MITOCHONDRIAL"/>
    <property type="match status" value="1"/>
</dbReference>
<dbReference type="SUPFAM" id="SSF64586">
    <property type="entry name" value="C-terminal domain of ProRS"/>
    <property type="match status" value="1"/>
</dbReference>
<dbReference type="AlphaFoldDB" id="A0A251QRP0"/>
<dbReference type="GO" id="GO:0006433">
    <property type="term" value="P:prolyl-tRNA aminoacylation"/>
    <property type="evidence" value="ECO:0000318"/>
    <property type="project" value="GO_Central"/>
</dbReference>
<evidence type="ECO:0000313" key="4">
    <source>
        <dbReference type="Proteomes" id="UP000006882"/>
    </source>
</evidence>
<dbReference type="InterPro" id="IPR036621">
    <property type="entry name" value="Anticodon-bd_dom_sf"/>
</dbReference>
<dbReference type="EC" id="6.1.1.15" evidence="1"/>